<dbReference type="RefSeq" id="WP_091757261.1">
    <property type="nucleotide sequence ID" value="NZ_FOHB01000002.1"/>
</dbReference>
<dbReference type="InterPro" id="IPR015422">
    <property type="entry name" value="PyrdxlP-dep_Trfase_small"/>
</dbReference>
<dbReference type="InterPro" id="IPR015424">
    <property type="entry name" value="PyrdxlP-dep_Trfase"/>
</dbReference>
<keyword evidence="8" id="KW-1185">Reference proteome</keyword>
<sequence>MDDPLLVPTLADLRRRRGLKWRLYGQEVLPLWVAEMDVLPPEPVTRAVTDAMALGDTGYPWAPDYVDAVADFAGRRWGWAPEPARTRLVPNVMLGISEVLRLLTGPGDAVVVNCPVYPPFYAFVRNLGRRVIEAPLGPDGRIDLQSLASAFGDARRDDGRAAYLLASPHNPTGVVHTEQELTAAGELAAEHGVRVVVDEIHAPLVHAPHRFVPYLSLPVGARAFSVFSASKGFNLAGLTSAVAMAGEEAAFDLAAMPEEVAFGASHVGSIAQAAALREGDEWLDALLGGLDRNRQLLHELLSDQLPGVGYRIPEGTYLAWLDFRPLALGDDPAGFLREQAKVALSPGPDFGTGGAGHARLNFATSPAVLTEAVERMARAVGDRTSAAGDAD</sequence>
<protein>
    <recommendedName>
        <fullName evidence="2">cysteine-S-conjugate beta-lyase</fullName>
        <ecNumber evidence="2">4.4.1.13</ecNumber>
    </recommendedName>
</protein>
<dbReference type="GO" id="GO:0047804">
    <property type="term" value="F:cysteine-S-conjugate beta-lyase activity"/>
    <property type="evidence" value="ECO:0007669"/>
    <property type="project" value="UniProtKB-EC"/>
</dbReference>
<name>A0A1H9TW85_9MICO</name>
<reference evidence="8" key="1">
    <citation type="submission" date="2016-10" db="EMBL/GenBank/DDBJ databases">
        <authorList>
            <person name="Varghese N."/>
            <person name="Submissions S."/>
        </authorList>
    </citation>
    <scope>NUCLEOTIDE SEQUENCE [LARGE SCALE GENOMIC DNA]</scope>
    <source>
        <strain evidence="8">CGMCC 1.6963</strain>
    </source>
</reference>
<dbReference type="InterPro" id="IPR004839">
    <property type="entry name" value="Aminotransferase_I/II_large"/>
</dbReference>
<dbReference type="GO" id="GO:0030170">
    <property type="term" value="F:pyridoxal phosphate binding"/>
    <property type="evidence" value="ECO:0007669"/>
    <property type="project" value="InterPro"/>
</dbReference>
<dbReference type="STRING" id="587636.SAMN05216199_1788"/>
<dbReference type="PANTHER" id="PTHR43525">
    <property type="entry name" value="PROTEIN MALY"/>
    <property type="match status" value="1"/>
</dbReference>
<dbReference type="Pfam" id="PF00155">
    <property type="entry name" value="Aminotran_1_2"/>
    <property type="match status" value="1"/>
</dbReference>
<organism evidence="7 8">
    <name type="scientific">Pedococcus cremeus</name>
    <dbReference type="NCBI Taxonomy" id="587636"/>
    <lineage>
        <taxon>Bacteria</taxon>
        <taxon>Bacillati</taxon>
        <taxon>Actinomycetota</taxon>
        <taxon>Actinomycetes</taxon>
        <taxon>Micrococcales</taxon>
        <taxon>Intrasporangiaceae</taxon>
        <taxon>Pedococcus</taxon>
    </lineage>
</organism>
<evidence type="ECO:0000256" key="3">
    <source>
        <dbReference type="ARBA" id="ARBA00022898"/>
    </source>
</evidence>
<keyword evidence="3" id="KW-0663">Pyridoxal phosphate</keyword>
<dbReference type="Gene3D" id="3.90.1150.10">
    <property type="entry name" value="Aspartate Aminotransferase, domain 1"/>
    <property type="match status" value="1"/>
</dbReference>
<dbReference type="EC" id="4.4.1.13" evidence="2"/>
<dbReference type="Proteomes" id="UP000199019">
    <property type="component" value="Unassembled WGS sequence"/>
</dbReference>
<evidence type="ECO:0000256" key="1">
    <source>
        <dbReference type="ARBA" id="ARBA00001933"/>
    </source>
</evidence>
<gene>
    <name evidence="7" type="ORF">SAMN05216199_1788</name>
</gene>
<evidence type="ECO:0000256" key="2">
    <source>
        <dbReference type="ARBA" id="ARBA00012224"/>
    </source>
</evidence>
<feature type="domain" description="Aminotransferase class I/classII large" evidence="6">
    <location>
        <begin position="61"/>
        <end position="375"/>
    </location>
</feature>
<comment type="similarity">
    <text evidence="5">Belongs to the class-II pyridoxal-phosphate-dependent aminotransferase family. MalY/PatB cystathionine beta-lyase subfamily.</text>
</comment>
<evidence type="ECO:0000313" key="7">
    <source>
        <dbReference type="EMBL" id="SES01359.1"/>
    </source>
</evidence>
<evidence type="ECO:0000313" key="8">
    <source>
        <dbReference type="Proteomes" id="UP000199019"/>
    </source>
</evidence>
<evidence type="ECO:0000256" key="5">
    <source>
        <dbReference type="ARBA" id="ARBA00037974"/>
    </source>
</evidence>
<dbReference type="InterPro" id="IPR051798">
    <property type="entry name" value="Class-II_PLP-Dep_Aminotrans"/>
</dbReference>
<dbReference type="Gene3D" id="3.40.640.10">
    <property type="entry name" value="Type I PLP-dependent aspartate aminotransferase-like (Major domain)"/>
    <property type="match status" value="1"/>
</dbReference>
<dbReference type="SUPFAM" id="SSF53383">
    <property type="entry name" value="PLP-dependent transferases"/>
    <property type="match status" value="1"/>
</dbReference>
<dbReference type="AlphaFoldDB" id="A0A1H9TW85"/>
<dbReference type="PANTHER" id="PTHR43525:SF2">
    <property type="entry name" value="CYSTATHIONINE BETA-LYASE-RELATED"/>
    <property type="match status" value="1"/>
</dbReference>
<evidence type="ECO:0000256" key="4">
    <source>
        <dbReference type="ARBA" id="ARBA00023239"/>
    </source>
</evidence>
<comment type="cofactor">
    <cofactor evidence="1">
        <name>pyridoxal 5'-phosphate</name>
        <dbReference type="ChEBI" id="CHEBI:597326"/>
    </cofactor>
</comment>
<dbReference type="OrthoDB" id="3224382at2"/>
<dbReference type="InterPro" id="IPR015421">
    <property type="entry name" value="PyrdxlP-dep_Trfase_major"/>
</dbReference>
<proteinExistence type="inferred from homology"/>
<evidence type="ECO:0000259" key="6">
    <source>
        <dbReference type="Pfam" id="PF00155"/>
    </source>
</evidence>
<dbReference type="CDD" id="cd00609">
    <property type="entry name" value="AAT_like"/>
    <property type="match status" value="1"/>
</dbReference>
<keyword evidence="4 7" id="KW-0456">Lyase</keyword>
<accession>A0A1H9TW85</accession>
<dbReference type="EMBL" id="FOHB01000002">
    <property type="protein sequence ID" value="SES01359.1"/>
    <property type="molecule type" value="Genomic_DNA"/>
</dbReference>